<dbReference type="InterPro" id="IPR027417">
    <property type="entry name" value="P-loop_NTPase"/>
</dbReference>
<comment type="catalytic activity">
    <reaction evidence="9">
        <text>ATP + H2O = ADP + phosphate + H(+)</text>
        <dbReference type="Rhea" id="RHEA:13065"/>
        <dbReference type="ChEBI" id="CHEBI:15377"/>
        <dbReference type="ChEBI" id="CHEBI:15378"/>
        <dbReference type="ChEBI" id="CHEBI:30616"/>
        <dbReference type="ChEBI" id="CHEBI:43474"/>
        <dbReference type="ChEBI" id="CHEBI:456216"/>
        <dbReference type="EC" id="5.6.2.4"/>
    </reaction>
</comment>
<keyword evidence="10" id="KW-0040">ANK repeat</keyword>
<reference evidence="15 16" key="1">
    <citation type="journal article" date="2020" name="Mol. Plant">
        <title>The Chromosome-Based Rubber Tree Genome Provides New Insights into Spurge Genome Evolution and Rubber Biosynthesis.</title>
        <authorList>
            <person name="Liu J."/>
            <person name="Shi C."/>
            <person name="Shi C.C."/>
            <person name="Li W."/>
            <person name="Zhang Q.J."/>
            <person name="Zhang Y."/>
            <person name="Li K."/>
            <person name="Lu H.F."/>
            <person name="Shi C."/>
            <person name="Zhu S.T."/>
            <person name="Xiao Z.Y."/>
            <person name="Nan H."/>
            <person name="Yue Y."/>
            <person name="Zhu X.G."/>
            <person name="Wu Y."/>
            <person name="Hong X.N."/>
            <person name="Fan G.Y."/>
            <person name="Tong Y."/>
            <person name="Zhang D."/>
            <person name="Mao C.L."/>
            <person name="Liu Y.L."/>
            <person name="Hao S.J."/>
            <person name="Liu W.Q."/>
            <person name="Lv M.Q."/>
            <person name="Zhang H.B."/>
            <person name="Liu Y."/>
            <person name="Hu-Tang G.R."/>
            <person name="Wang J.P."/>
            <person name="Wang J.H."/>
            <person name="Sun Y.H."/>
            <person name="Ni S.B."/>
            <person name="Chen W.B."/>
            <person name="Zhang X.C."/>
            <person name="Jiao Y.N."/>
            <person name="Eichler E.E."/>
            <person name="Li G.H."/>
            <person name="Liu X."/>
            <person name="Gao L.Z."/>
        </authorList>
    </citation>
    <scope>NUCLEOTIDE SEQUENCE [LARGE SCALE GENOMIC DNA]</scope>
    <source>
        <strain evidence="16">cv. GT1</strain>
        <tissue evidence="15">Leaf</tissue>
    </source>
</reference>
<feature type="binding site" evidence="11">
    <location>
        <begin position="604"/>
        <end position="611"/>
    </location>
    <ligand>
        <name>ATP</name>
        <dbReference type="ChEBI" id="CHEBI:30616"/>
    </ligand>
</feature>
<sequence>MVARLLEAAQIGDIGYLHKLLAENPFILNNTALFSSENPLHIASIAGHLDFVREILRLKLEFANEINQDGFSPMHMAAARGHIEIVQELMKVDSRLCRLEGKEKKTPLHCAAIKGRAEVVSVMLLCCPNCIEDVTIQGETALHLAVKMNQFQAVNALLDLIRELNREGDRILLLDNRTTSRLAGSKCHEPLRPHWLDVLLMSPSEAGDREIVEMLLDAEAMRGRDITLSNIPYNQTFTNSPTAPETDRSQLGGMVEYFKFKRGRDSPSTARSTLLVIVFWLQLPHSKLVLTLQEVSGKIHTQQARTITPATSNHTMQLNSALVFNPTAARWKMNGYAPSKVITEEQRARISQNFRAAKALLSRKRPRDTPSSSPLFPLKDAKGTVSPAQVTSIKRVPLVEIPMNTPSPIRANGIESSGSQFRSDLCSSMERFVPRTGLINDISSSRTISVSLGDKYSLDCFTTPIKRPECSGLSDYLSKPSILDDDFDESILNEIDAICKQNSAARAEIESYNSSLPVKNKYNEENSGGDFASSESVSAKDDIRTQVAFESSDDLESRKEDRDASQIIQHGSMPEEYSKYLLSLSNRQREAACSDIYVPLMIVAGPGSGKTSTMVGRVLMLLIEGISPTNILAMTFTTAAASEMRDRIGAVAGKAIAKDLMISTFHSFSLQLCRSHAEKLGRTSEFLIYGQGHQRRAIIEAVRLLEKEKTGILNHDACKVAEVSNVITSPEYFKDKSKKWQKFVTQAKASGKTPADCHKMGDEIGASILGNYNDILRSCNALDYHDLISCSVKLLTDYPDVFKECQNSWKAIVIDEFQDTSAMQYNLLRLLASHNKITIVGDDDQSIFSFNGADISGFDSFRLDFPNYKEIRLNKNYRSTRYIVEAASFLIQNNIKRCRFKDFVTDNSSGSKITIKECQNEHAQCSFVVDKTLEMASIGSPAKLAYGSIAILYRRQVSGKAFQVAFRDRKIPFNVHGVAFYRKKVVKAIIAMLRTTLPGCDDGPYRQVFKAMLPFEKDEKKRVIDHIDKILTIRKCSFISVANDVFSAKISGTFNRSQLNQGRKVLLTLEMISKLVQREQSISTVITSVANMVPQKYLLEQRAVVDVDGGKLLNEDNDLRSSKGLEWDIVFIVKANESEIPLLHEFHGITKENGTSIEEERRLLYVAMTRARKKLFILYVTMDSNRQMLQPSRFLKEIPDHLREIQAEVCLRDLQTKPQDIPKHSVNITSILPGERNLLKLMWSLMISSTFKSIMPQRKQQRR</sequence>
<dbReference type="PANTHER" id="PTHR11070:SF61">
    <property type="entry name" value="DNA 3'-5' HELICASE"/>
    <property type="match status" value="1"/>
</dbReference>
<dbReference type="Pfam" id="PF00580">
    <property type="entry name" value="UvrD-helicase"/>
    <property type="match status" value="1"/>
</dbReference>
<feature type="repeat" description="ANK" evidence="10">
    <location>
        <begin position="69"/>
        <end position="91"/>
    </location>
</feature>
<dbReference type="SUPFAM" id="SSF52540">
    <property type="entry name" value="P-loop containing nucleoside triphosphate hydrolases"/>
    <property type="match status" value="1"/>
</dbReference>
<evidence type="ECO:0000259" key="13">
    <source>
        <dbReference type="PROSITE" id="PS51198"/>
    </source>
</evidence>
<evidence type="ECO:0000256" key="3">
    <source>
        <dbReference type="ARBA" id="ARBA00022801"/>
    </source>
</evidence>
<evidence type="ECO:0000256" key="8">
    <source>
        <dbReference type="ARBA" id="ARBA00034808"/>
    </source>
</evidence>
<dbReference type="GO" id="GO:0005634">
    <property type="term" value="C:nucleus"/>
    <property type="evidence" value="ECO:0007669"/>
    <property type="project" value="TreeGrafter"/>
</dbReference>
<evidence type="ECO:0000313" key="15">
    <source>
        <dbReference type="EMBL" id="KAF2311671.1"/>
    </source>
</evidence>
<dbReference type="InterPro" id="IPR014016">
    <property type="entry name" value="UvrD-like_ATP-bd"/>
</dbReference>
<name>A0A6A6MD41_HEVBR</name>
<gene>
    <name evidence="15" type="ORF">GH714_025815</name>
</gene>
<evidence type="ECO:0000256" key="4">
    <source>
        <dbReference type="ARBA" id="ARBA00022806"/>
    </source>
</evidence>
<dbReference type="GO" id="GO:0043138">
    <property type="term" value="F:3'-5' DNA helicase activity"/>
    <property type="evidence" value="ECO:0007669"/>
    <property type="project" value="UniProtKB-EC"/>
</dbReference>
<feature type="domain" description="UvrD-like helicase C-terminal" evidence="14">
    <location>
        <begin position="881"/>
        <end position="1173"/>
    </location>
</feature>
<dbReference type="EMBL" id="JAAGAX010000006">
    <property type="protein sequence ID" value="KAF2311671.1"/>
    <property type="molecule type" value="Genomic_DNA"/>
</dbReference>
<dbReference type="PANTHER" id="PTHR11070">
    <property type="entry name" value="UVRD / RECB / PCRA DNA HELICASE FAMILY MEMBER"/>
    <property type="match status" value="1"/>
</dbReference>
<organism evidence="15 16">
    <name type="scientific">Hevea brasiliensis</name>
    <name type="common">Para rubber tree</name>
    <name type="synonym">Siphonia brasiliensis</name>
    <dbReference type="NCBI Taxonomy" id="3981"/>
    <lineage>
        <taxon>Eukaryota</taxon>
        <taxon>Viridiplantae</taxon>
        <taxon>Streptophyta</taxon>
        <taxon>Embryophyta</taxon>
        <taxon>Tracheophyta</taxon>
        <taxon>Spermatophyta</taxon>
        <taxon>Magnoliopsida</taxon>
        <taxon>eudicotyledons</taxon>
        <taxon>Gunneridae</taxon>
        <taxon>Pentapetalae</taxon>
        <taxon>rosids</taxon>
        <taxon>fabids</taxon>
        <taxon>Malpighiales</taxon>
        <taxon>Euphorbiaceae</taxon>
        <taxon>Crotonoideae</taxon>
        <taxon>Micrandreae</taxon>
        <taxon>Hevea</taxon>
    </lineage>
</organism>
<feature type="domain" description="UvrD-like helicase ATP-binding" evidence="13">
    <location>
        <begin position="583"/>
        <end position="880"/>
    </location>
</feature>
<comment type="caution">
    <text evidence="15">The sequence shown here is derived from an EMBL/GenBank/DDBJ whole genome shotgun (WGS) entry which is preliminary data.</text>
</comment>
<dbReference type="PROSITE" id="PS51217">
    <property type="entry name" value="UVRD_HELICASE_CTER"/>
    <property type="match status" value="1"/>
</dbReference>
<evidence type="ECO:0000256" key="10">
    <source>
        <dbReference type="PROSITE-ProRule" id="PRU00023"/>
    </source>
</evidence>
<dbReference type="CDD" id="cd18807">
    <property type="entry name" value="SF1_C_UvrD"/>
    <property type="match status" value="1"/>
</dbReference>
<keyword evidence="4 11" id="KW-0347">Helicase</keyword>
<evidence type="ECO:0000313" key="16">
    <source>
        <dbReference type="Proteomes" id="UP000467840"/>
    </source>
</evidence>
<protein>
    <recommendedName>
        <fullName evidence="8">DNA 3'-5' helicase</fullName>
        <ecNumber evidence="8">5.6.2.4</ecNumber>
    </recommendedName>
</protein>
<dbReference type="EC" id="5.6.2.4" evidence="8"/>
<dbReference type="Pfam" id="PF12796">
    <property type="entry name" value="Ank_2"/>
    <property type="match status" value="2"/>
</dbReference>
<keyword evidence="16" id="KW-1185">Reference proteome</keyword>
<dbReference type="InterPro" id="IPR013986">
    <property type="entry name" value="DExx_box_DNA_helicase_dom_sf"/>
</dbReference>
<evidence type="ECO:0000256" key="7">
    <source>
        <dbReference type="ARBA" id="ARBA00034617"/>
    </source>
</evidence>
<dbReference type="GO" id="GO:0000725">
    <property type="term" value="P:recombinational repair"/>
    <property type="evidence" value="ECO:0007669"/>
    <property type="project" value="TreeGrafter"/>
</dbReference>
<keyword evidence="6" id="KW-0413">Isomerase</keyword>
<evidence type="ECO:0000259" key="14">
    <source>
        <dbReference type="PROSITE" id="PS51217"/>
    </source>
</evidence>
<evidence type="ECO:0000256" key="9">
    <source>
        <dbReference type="ARBA" id="ARBA00048988"/>
    </source>
</evidence>
<dbReference type="Gene3D" id="3.40.50.300">
    <property type="entry name" value="P-loop containing nucleotide triphosphate hydrolases"/>
    <property type="match status" value="3"/>
</dbReference>
<dbReference type="AlphaFoldDB" id="A0A6A6MD41"/>
<dbReference type="InterPro" id="IPR014017">
    <property type="entry name" value="DNA_helicase_UvrD-like_C"/>
</dbReference>
<dbReference type="Gene3D" id="1.25.40.20">
    <property type="entry name" value="Ankyrin repeat-containing domain"/>
    <property type="match status" value="2"/>
</dbReference>
<dbReference type="Gene3D" id="1.10.486.10">
    <property type="entry name" value="PCRA, domain 4"/>
    <property type="match status" value="1"/>
</dbReference>
<evidence type="ECO:0000256" key="2">
    <source>
        <dbReference type="ARBA" id="ARBA00022741"/>
    </source>
</evidence>
<dbReference type="Gene3D" id="1.10.10.160">
    <property type="match status" value="1"/>
</dbReference>
<feature type="region of interest" description="Disordered" evidence="12">
    <location>
        <begin position="361"/>
        <end position="380"/>
    </location>
</feature>
<evidence type="ECO:0000256" key="1">
    <source>
        <dbReference type="ARBA" id="ARBA00009922"/>
    </source>
</evidence>
<evidence type="ECO:0000256" key="11">
    <source>
        <dbReference type="PROSITE-ProRule" id="PRU00560"/>
    </source>
</evidence>
<dbReference type="PROSITE" id="PS50088">
    <property type="entry name" value="ANK_REPEAT"/>
    <property type="match status" value="2"/>
</dbReference>
<keyword evidence="2 11" id="KW-0547">Nucleotide-binding</keyword>
<dbReference type="SUPFAM" id="SSF48403">
    <property type="entry name" value="Ankyrin repeat"/>
    <property type="match status" value="1"/>
</dbReference>
<dbReference type="PROSITE" id="PS50297">
    <property type="entry name" value="ANK_REP_REGION"/>
    <property type="match status" value="2"/>
</dbReference>
<comment type="catalytic activity">
    <reaction evidence="7">
        <text>Couples ATP hydrolysis with the unwinding of duplex DNA by translocating in the 3'-5' direction.</text>
        <dbReference type="EC" id="5.6.2.4"/>
    </reaction>
</comment>
<dbReference type="SMART" id="SM00248">
    <property type="entry name" value="ANK"/>
    <property type="match status" value="4"/>
</dbReference>
<evidence type="ECO:0000256" key="12">
    <source>
        <dbReference type="SAM" id="MobiDB-lite"/>
    </source>
</evidence>
<dbReference type="GO" id="GO:0016787">
    <property type="term" value="F:hydrolase activity"/>
    <property type="evidence" value="ECO:0007669"/>
    <property type="project" value="UniProtKB-UniRule"/>
</dbReference>
<dbReference type="GO" id="GO:0003677">
    <property type="term" value="F:DNA binding"/>
    <property type="evidence" value="ECO:0007669"/>
    <property type="project" value="InterPro"/>
</dbReference>
<comment type="similarity">
    <text evidence="1">Belongs to the helicase family. UvrD subfamily.</text>
</comment>
<dbReference type="PROSITE" id="PS51198">
    <property type="entry name" value="UVRD_HELICASE_ATP_BIND"/>
    <property type="match status" value="1"/>
</dbReference>
<dbReference type="InterPro" id="IPR000212">
    <property type="entry name" value="DNA_helicase_UvrD/REP"/>
</dbReference>
<proteinExistence type="inferred from homology"/>
<dbReference type="CDD" id="cd17932">
    <property type="entry name" value="DEXQc_UvrD"/>
    <property type="match status" value="1"/>
</dbReference>
<dbReference type="FunFam" id="1.10.10.160:FF:000007">
    <property type="entry name" value="p-loop containing nucleoside triphosphate hydrolase superfamily protein"/>
    <property type="match status" value="1"/>
</dbReference>
<keyword evidence="3 11" id="KW-0378">Hydrolase</keyword>
<dbReference type="InterPro" id="IPR002110">
    <property type="entry name" value="Ankyrin_rpt"/>
</dbReference>
<evidence type="ECO:0000256" key="5">
    <source>
        <dbReference type="ARBA" id="ARBA00022840"/>
    </source>
</evidence>
<dbReference type="GO" id="GO:0005524">
    <property type="term" value="F:ATP binding"/>
    <property type="evidence" value="ECO:0007669"/>
    <property type="project" value="UniProtKB-UniRule"/>
</dbReference>
<feature type="repeat" description="ANK" evidence="10">
    <location>
        <begin position="137"/>
        <end position="169"/>
    </location>
</feature>
<keyword evidence="5 11" id="KW-0067">ATP-binding</keyword>
<accession>A0A6A6MD41</accession>
<dbReference type="Proteomes" id="UP000467840">
    <property type="component" value="Chromosome 14"/>
</dbReference>
<dbReference type="Pfam" id="PF13361">
    <property type="entry name" value="UvrD_C"/>
    <property type="match status" value="2"/>
</dbReference>
<dbReference type="InterPro" id="IPR036770">
    <property type="entry name" value="Ankyrin_rpt-contain_sf"/>
</dbReference>
<evidence type="ECO:0000256" key="6">
    <source>
        <dbReference type="ARBA" id="ARBA00023235"/>
    </source>
</evidence>